<dbReference type="RefSeq" id="WP_063244389.1">
    <property type="nucleotide sequence ID" value="NZ_LUKF01000017.1"/>
</dbReference>
<dbReference type="EMBL" id="LUKF01000017">
    <property type="protein sequence ID" value="KYG61010.1"/>
    <property type="molecule type" value="Genomic_DNA"/>
</dbReference>
<keyword evidence="1" id="KW-0812">Transmembrane</keyword>
<accession>A0A150WDP7</accession>
<gene>
    <name evidence="2" type="ORF">AZI85_08595</name>
</gene>
<dbReference type="Pfam" id="PF10136">
    <property type="entry name" value="SpecificRecomb"/>
    <property type="match status" value="1"/>
</dbReference>
<sequence length="695" mass="78162">MFTKLKALRSRFIQYKRSGKVHSDLDVLLSSAKEQRQLEDQLQWLVKLMQWIRYEGSVDSHLEKETGRLPVARLRFLLMVLDRNPEWKKNVARILRKVVHEVSGIELYTDTGLPKELGMWSEFSDRLMMKLLPTPPLDHELGYLFWALFPDKDDPLWLASIDNVTFDKLVELFQFEVEADERDWNRLQSDLEDALVYLVIQVRAIGLSPAIRTRLDKTSFRDSAFFAMMRGHEEFMNAFLAGDRNQAFEKASRFRMIVWECRRELVQVHKHLDEYGVSISLVFQIAKLNTYLQRIDSLLEILLTERLDSRKVTSFFSKLVQENQDLRSIKSLFSQNIALFARKVVERAAETGEHYITRTKEQYRHMLAAAGGGGAVTAITVYVKVGILALGLGGFVEGSLASINYALSFVLIHLAGFTLGTKQPAMTAPALAEKMEDVDTEKGMADLVTEITHLIRSQVASILGNVMFVIPTVILIDTAFFLLLGHNIMSMEKAVSAYKSVDILGPTLIYAAFTGILLYSSSLIAGWGDNWFALNSLRKTLARSPSLRAIFGKRGARNIAVFLENNISGLLGNISLGIMLGMVPEILKFLSIPLDVRHVTLSSGTLAGALPVLGLDFLKTWDFWRAVIGIFFIGAFNVLVSFGMAFYTAIKARGVNVTERRAIRRAIAKRFFANPLSFFIPVGASVKSSSNGNGH</sequence>
<feature type="transmembrane region" description="Helical" evidence="1">
    <location>
        <begin position="567"/>
        <end position="587"/>
    </location>
</feature>
<feature type="transmembrane region" description="Helical" evidence="1">
    <location>
        <begin position="624"/>
        <end position="650"/>
    </location>
</feature>
<feature type="transmembrane region" description="Helical" evidence="1">
    <location>
        <begin position="462"/>
        <end position="486"/>
    </location>
</feature>
<protein>
    <recommendedName>
        <fullName evidence="4">Recombinase</fullName>
    </recommendedName>
</protein>
<name>A0A150WDP7_BDEBC</name>
<dbReference type="OrthoDB" id="5287358at2"/>
<feature type="transmembrane region" description="Helical" evidence="1">
    <location>
        <begin position="507"/>
        <end position="528"/>
    </location>
</feature>
<keyword evidence="1" id="KW-1133">Transmembrane helix</keyword>
<evidence type="ECO:0000313" key="2">
    <source>
        <dbReference type="EMBL" id="KYG61010.1"/>
    </source>
</evidence>
<comment type="caution">
    <text evidence="2">The sequence shown here is derived from an EMBL/GenBank/DDBJ whole genome shotgun (WGS) entry which is preliminary data.</text>
</comment>
<proteinExistence type="predicted"/>
<evidence type="ECO:0008006" key="4">
    <source>
        <dbReference type="Google" id="ProtNLM"/>
    </source>
</evidence>
<organism evidence="2 3">
    <name type="scientific">Bdellovibrio bacteriovorus</name>
    <dbReference type="NCBI Taxonomy" id="959"/>
    <lineage>
        <taxon>Bacteria</taxon>
        <taxon>Pseudomonadati</taxon>
        <taxon>Bdellovibrionota</taxon>
        <taxon>Bdellovibrionia</taxon>
        <taxon>Bdellovibrionales</taxon>
        <taxon>Pseudobdellovibrionaceae</taxon>
        <taxon>Bdellovibrio</taxon>
    </lineage>
</organism>
<dbReference type="PIRSF" id="PIRSF015380">
    <property type="entry name" value="Site-sp_rcmb"/>
    <property type="match status" value="1"/>
</dbReference>
<dbReference type="AlphaFoldDB" id="A0A150WDP7"/>
<keyword evidence="1" id="KW-0472">Membrane</keyword>
<dbReference type="InterPro" id="IPR011385">
    <property type="entry name" value="Site-sp_rcmbase"/>
</dbReference>
<feature type="transmembrane region" description="Helical" evidence="1">
    <location>
        <begin position="671"/>
        <end position="690"/>
    </location>
</feature>
<dbReference type="Proteomes" id="UP000075391">
    <property type="component" value="Unassembled WGS sequence"/>
</dbReference>
<evidence type="ECO:0000256" key="1">
    <source>
        <dbReference type="SAM" id="Phobius"/>
    </source>
</evidence>
<evidence type="ECO:0000313" key="3">
    <source>
        <dbReference type="Proteomes" id="UP000075391"/>
    </source>
</evidence>
<reference evidence="2 3" key="1">
    <citation type="submission" date="2016-03" db="EMBL/GenBank/DDBJ databases">
        <authorList>
            <person name="Ploux O."/>
        </authorList>
    </citation>
    <scope>NUCLEOTIDE SEQUENCE [LARGE SCALE GENOMIC DNA]</scope>
    <source>
        <strain evidence="2 3">BER2</strain>
    </source>
</reference>